<dbReference type="GO" id="GO:0035091">
    <property type="term" value="F:phosphatidylinositol binding"/>
    <property type="evidence" value="ECO:0007669"/>
    <property type="project" value="InterPro"/>
</dbReference>
<sequence length="647" mass="75753">MDTSSKSDDKIEADSFSVPQKEQNQEGFNSSKLNYDGEPPNTTLKEVSCFQDSSKIGLEDSRELSNINKMYDVLQSEKNTIFNLEEEMGEHFHIGRHQTESTLFGIEEEVKLGKNEKVRIVKSIVSNQGGSKHTDYKILGIHGDQEFTICRRYKEFSLLHKRLEERWPGFYIPPIPKKNAFKKMDSKVVSERVYLLNVFLNELADRQYLWNSQEVSLFIKPLGSVISDLKNLPKPTIEMLLERITVDAQINLEINPLEVEHYSRSIKSFKNDLSENLVFLNTLKVFVLKQCERRNTYLRCNGYFMDQLYTYENSTLDVYSRKSVNDSLTTSLKIVSDIENEKIGNDFCLIPLTVNNPFEKMRYWIKQEIHDFEAMIKSIEGIDKLLKDKEKLIAKICSAQKEMQNLEEGKKSFKTLFQSQTGRHNKISELNTYISRSEVIVETYDKVLNLLTVYMWMKEISQFKLWKASNYYKCLSTFCTEELEGNNHIMNLWENLKYIMERKEKIWQDDKTKEQYEREVKLKLDHRNELGEHEHEKEEIDHSLNNANDVDQNLKNQENQLYAYDPQGKDSFLHKDYDPDAGEAQDYHKDENNYDVSIRHNRDPKVLAKSSVTFPAKDDSINDSDDLEYQVKQQNSLGDGIEAFTYA</sequence>
<feature type="compositionally biased region" description="Polar residues" evidence="1">
    <location>
        <begin position="17"/>
        <end position="33"/>
    </location>
</feature>
<dbReference type="CDD" id="cd06093">
    <property type="entry name" value="PX_domain"/>
    <property type="match status" value="1"/>
</dbReference>
<dbReference type="SUPFAM" id="SSF64268">
    <property type="entry name" value="PX domain"/>
    <property type="match status" value="1"/>
</dbReference>
<dbReference type="PROSITE" id="PS50195">
    <property type="entry name" value="PX"/>
    <property type="match status" value="1"/>
</dbReference>
<dbReference type="InterPro" id="IPR027267">
    <property type="entry name" value="AH/BAR_dom_sf"/>
</dbReference>
<accession>A0AAD1U502</accession>
<dbReference type="Pfam" id="PF00787">
    <property type="entry name" value="PX"/>
    <property type="match status" value="1"/>
</dbReference>
<evidence type="ECO:0000313" key="4">
    <source>
        <dbReference type="Proteomes" id="UP001295684"/>
    </source>
</evidence>
<dbReference type="Proteomes" id="UP001295684">
    <property type="component" value="Unassembled WGS sequence"/>
</dbReference>
<dbReference type="Gene3D" id="1.20.1270.60">
    <property type="entry name" value="Arfaptin homology (AH) domain/BAR domain"/>
    <property type="match status" value="1"/>
</dbReference>
<dbReference type="InterPro" id="IPR036871">
    <property type="entry name" value="PX_dom_sf"/>
</dbReference>
<comment type="caution">
    <text evidence="3">The sequence shown here is derived from an EMBL/GenBank/DDBJ whole genome shotgun (WGS) entry which is preliminary data.</text>
</comment>
<dbReference type="GO" id="GO:0005768">
    <property type="term" value="C:endosome"/>
    <property type="evidence" value="ECO:0007669"/>
    <property type="project" value="TreeGrafter"/>
</dbReference>
<evidence type="ECO:0000259" key="2">
    <source>
        <dbReference type="PROSITE" id="PS50195"/>
    </source>
</evidence>
<feature type="region of interest" description="Disordered" evidence="1">
    <location>
        <begin position="568"/>
        <end position="590"/>
    </location>
</feature>
<dbReference type="InterPro" id="IPR001683">
    <property type="entry name" value="PX_dom"/>
</dbReference>
<evidence type="ECO:0000313" key="3">
    <source>
        <dbReference type="EMBL" id="CAI2360324.1"/>
    </source>
</evidence>
<feature type="compositionally biased region" description="Basic and acidic residues" evidence="1">
    <location>
        <begin position="1"/>
        <end position="13"/>
    </location>
</feature>
<reference evidence="3" key="1">
    <citation type="submission" date="2023-07" db="EMBL/GenBank/DDBJ databases">
        <authorList>
            <consortium name="AG Swart"/>
            <person name="Singh M."/>
            <person name="Singh A."/>
            <person name="Seah K."/>
            <person name="Emmerich C."/>
        </authorList>
    </citation>
    <scope>NUCLEOTIDE SEQUENCE</scope>
    <source>
        <strain evidence="3">DP1</strain>
    </source>
</reference>
<evidence type="ECO:0000256" key="1">
    <source>
        <dbReference type="SAM" id="MobiDB-lite"/>
    </source>
</evidence>
<keyword evidence="4" id="KW-1185">Reference proteome</keyword>
<dbReference type="Gene3D" id="3.30.1520.10">
    <property type="entry name" value="Phox-like domain"/>
    <property type="match status" value="1"/>
</dbReference>
<feature type="compositionally biased region" description="Basic and acidic residues" evidence="1">
    <location>
        <begin position="568"/>
        <end position="578"/>
    </location>
</feature>
<feature type="domain" description="PX" evidence="2">
    <location>
        <begin position="114"/>
        <end position="226"/>
    </location>
</feature>
<organism evidence="3 4">
    <name type="scientific">Euplotes crassus</name>
    <dbReference type="NCBI Taxonomy" id="5936"/>
    <lineage>
        <taxon>Eukaryota</taxon>
        <taxon>Sar</taxon>
        <taxon>Alveolata</taxon>
        <taxon>Ciliophora</taxon>
        <taxon>Intramacronucleata</taxon>
        <taxon>Spirotrichea</taxon>
        <taxon>Hypotrichia</taxon>
        <taxon>Euplotida</taxon>
        <taxon>Euplotidae</taxon>
        <taxon>Moneuplotes</taxon>
    </lineage>
</organism>
<dbReference type="AlphaFoldDB" id="A0AAD1U502"/>
<dbReference type="PANTHER" id="PTHR10555:SF170">
    <property type="entry name" value="FI18122P1"/>
    <property type="match status" value="1"/>
</dbReference>
<name>A0AAD1U502_EUPCR</name>
<proteinExistence type="predicted"/>
<dbReference type="PANTHER" id="PTHR10555">
    <property type="entry name" value="SORTING NEXIN"/>
    <property type="match status" value="1"/>
</dbReference>
<protein>
    <recommendedName>
        <fullName evidence="2">PX domain-containing protein</fullName>
    </recommendedName>
</protein>
<gene>
    <name evidence="3" type="ORF">ECRASSUSDP1_LOCUS1625</name>
</gene>
<feature type="region of interest" description="Disordered" evidence="1">
    <location>
        <begin position="1"/>
        <end position="40"/>
    </location>
</feature>
<dbReference type="EMBL" id="CAMPGE010001532">
    <property type="protein sequence ID" value="CAI2360324.1"/>
    <property type="molecule type" value="Genomic_DNA"/>
</dbReference>
<dbReference type="SMART" id="SM00312">
    <property type="entry name" value="PX"/>
    <property type="match status" value="1"/>
</dbReference>